<dbReference type="InterPro" id="IPR005845">
    <property type="entry name" value="A-D-PHexomutase_a/b/a-II"/>
</dbReference>
<keyword evidence="12" id="KW-1185">Reference proteome</keyword>
<dbReference type="InterPro" id="IPR016055">
    <property type="entry name" value="A-D-PHexomutase_a/b/a-I/II/III"/>
</dbReference>
<dbReference type="Pfam" id="PF00408">
    <property type="entry name" value="PGM_PMM_IV"/>
    <property type="match status" value="1"/>
</dbReference>
<dbReference type="PRINTS" id="PR00509">
    <property type="entry name" value="PGMPMM"/>
</dbReference>
<feature type="domain" description="Alpha-D-phosphohexomutase alpha/beta/alpha" evidence="9">
    <location>
        <begin position="155"/>
        <end position="254"/>
    </location>
</feature>
<dbReference type="Gene3D" id="3.30.310.50">
    <property type="entry name" value="Alpha-D-phosphohexomutase, C-terminal domain"/>
    <property type="match status" value="1"/>
</dbReference>
<dbReference type="Pfam" id="PF02878">
    <property type="entry name" value="PGM_PMM_I"/>
    <property type="match status" value="1"/>
</dbReference>
<dbReference type="OrthoDB" id="9806956at2"/>
<feature type="domain" description="Alpha-D-phosphohexomutase C-terminal" evidence="7">
    <location>
        <begin position="373"/>
        <end position="443"/>
    </location>
</feature>
<dbReference type="AlphaFoldDB" id="A0A518BZU6"/>
<dbReference type="CDD" id="cd03089">
    <property type="entry name" value="PMM_PGM"/>
    <property type="match status" value="1"/>
</dbReference>
<comment type="cofactor">
    <cofactor evidence="1">
        <name>Mg(2+)</name>
        <dbReference type="ChEBI" id="CHEBI:18420"/>
    </cofactor>
</comment>
<dbReference type="EMBL" id="CP036280">
    <property type="protein sequence ID" value="QDU72491.1"/>
    <property type="molecule type" value="Genomic_DNA"/>
</dbReference>
<dbReference type="InterPro" id="IPR005843">
    <property type="entry name" value="A-D-PHexomutase_C"/>
</dbReference>
<evidence type="ECO:0000259" key="9">
    <source>
        <dbReference type="Pfam" id="PF02879"/>
    </source>
</evidence>
<proteinExistence type="inferred from homology"/>
<dbReference type="InterPro" id="IPR005846">
    <property type="entry name" value="A-D-PHexomutase_a/b/a-III"/>
</dbReference>
<organism evidence="11 12">
    <name type="scientific">Mucisphaera calidilacus</name>
    <dbReference type="NCBI Taxonomy" id="2527982"/>
    <lineage>
        <taxon>Bacteria</taxon>
        <taxon>Pseudomonadati</taxon>
        <taxon>Planctomycetota</taxon>
        <taxon>Phycisphaerae</taxon>
        <taxon>Phycisphaerales</taxon>
        <taxon>Phycisphaeraceae</taxon>
        <taxon>Mucisphaera</taxon>
    </lineage>
</organism>
<dbReference type="Proteomes" id="UP000320386">
    <property type="component" value="Chromosome"/>
</dbReference>
<dbReference type="SUPFAM" id="SSF53738">
    <property type="entry name" value="Phosphoglucomutase, first 3 domains"/>
    <property type="match status" value="3"/>
</dbReference>
<evidence type="ECO:0000256" key="1">
    <source>
        <dbReference type="ARBA" id="ARBA00001946"/>
    </source>
</evidence>
<comment type="similarity">
    <text evidence="2">Belongs to the phosphohexose mutase family.</text>
</comment>
<dbReference type="KEGG" id="mcad:Pan265_23570"/>
<dbReference type="SUPFAM" id="SSF55957">
    <property type="entry name" value="Phosphoglucomutase, C-terminal domain"/>
    <property type="match status" value="1"/>
</dbReference>
<dbReference type="InterPro" id="IPR005844">
    <property type="entry name" value="A-D-PHexomutase_a/b/a-I"/>
</dbReference>
<dbReference type="Pfam" id="PF02879">
    <property type="entry name" value="PGM_PMM_II"/>
    <property type="match status" value="1"/>
</dbReference>
<evidence type="ECO:0000256" key="4">
    <source>
        <dbReference type="ARBA" id="ARBA00022723"/>
    </source>
</evidence>
<dbReference type="Pfam" id="PF02880">
    <property type="entry name" value="PGM_PMM_III"/>
    <property type="match status" value="1"/>
</dbReference>
<evidence type="ECO:0000313" key="11">
    <source>
        <dbReference type="EMBL" id="QDU72491.1"/>
    </source>
</evidence>
<keyword evidence="5" id="KW-0460">Magnesium</keyword>
<evidence type="ECO:0000259" key="8">
    <source>
        <dbReference type="Pfam" id="PF02878"/>
    </source>
</evidence>
<keyword evidence="3" id="KW-0597">Phosphoprotein</keyword>
<evidence type="ECO:0000256" key="6">
    <source>
        <dbReference type="ARBA" id="ARBA00023235"/>
    </source>
</evidence>
<reference evidence="11 12" key="1">
    <citation type="submission" date="2019-02" db="EMBL/GenBank/DDBJ databases">
        <title>Deep-cultivation of Planctomycetes and their phenomic and genomic characterization uncovers novel biology.</title>
        <authorList>
            <person name="Wiegand S."/>
            <person name="Jogler M."/>
            <person name="Boedeker C."/>
            <person name="Pinto D."/>
            <person name="Vollmers J."/>
            <person name="Rivas-Marin E."/>
            <person name="Kohn T."/>
            <person name="Peeters S.H."/>
            <person name="Heuer A."/>
            <person name="Rast P."/>
            <person name="Oberbeckmann S."/>
            <person name="Bunk B."/>
            <person name="Jeske O."/>
            <person name="Meyerdierks A."/>
            <person name="Storesund J.E."/>
            <person name="Kallscheuer N."/>
            <person name="Luecker S."/>
            <person name="Lage O.M."/>
            <person name="Pohl T."/>
            <person name="Merkel B.J."/>
            <person name="Hornburger P."/>
            <person name="Mueller R.-W."/>
            <person name="Bruemmer F."/>
            <person name="Labrenz M."/>
            <person name="Spormann A.M."/>
            <person name="Op den Camp H."/>
            <person name="Overmann J."/>
            <person name="Amann R."/>
            <person name="Jetten M.S.M."/>
            <person name="Mascher T."/>
            <person name="Medema M.H."/>
            <person name="Devos D.P."/>
            <person name="Kaster A.-K."/>
            <person name="Ovreas L."/>
            <person name="Rohde M."/>
            <person name="Galperin M.Y."/>
            <person name="Jogler C."/>
        </authorList>
    </citation>
    <scope>NUCLEOTIDE SEQUENCE [LARGE SCALE GENOMIC DNA]</scope>
    <source>
        <strain evidence="11 12">Pan265</strain>
    </source>
</reference>
<protein>
    <submittedName>
        <fullName evidence="11">Phosphomannomutase/phosphoglucomutase</fullName>
        <ecNumber evidence="11">5.4.2.2</ecNumber>
    </submittedName>
</protein>
<accession>A0A518BZU6</accession>
<evidence type="ECO:0000256" key="2">
    <source>
        <dbReference type="ARBA" id="ARBA00010231"/>
    </source>
</evidence>
<evidence type="ECO:0000256" key="5">
    <source>
        <dbReference type="ARBA" id="ARBA00022842"/>
    </source>
</evidence>
<dbReference type="GO" id="GO:0005975">
    <property type="term" value="P:carbohydrate metabolic process"/>
    <property type="evidence" value="ECO:0007669"/>
    <property type="project" value="InterPro"/>
</dbReference>
<dbReference type="PANTHER" id="PTHR43771:SF1">
    <property type="entry name" value="PHOSPHOMANNOMUTASE"/>
    <property type="match status" value="1"/>
</dbReference>
<dbReference type="RefSeq" id="WP_145446658.1">
    <property type="nucleotide sequence ID" value="NZ_CP036280.1"/>
</dbReference>
<evidence type="ECO:0000259" key="7">
    <source>
        <dbReference type="Pfam" id="PF00408"/>
    </source>
</evidence>
<dbReference type="PANTHER" id="PTHR43771">
    <property type="entry name" value="PHOSPHOMANNOMUTASE"/>
    <property type="match status" value="1"/>
</dbReference>
<dbReference type="GO" id="GO:0004614">
    <property type="term" value="F:phosphoglucomutase activity"/>
    <property type="evidence" value="ECO:0007669"/>
    <property type="project" value="UniProtKB-EC"/>
</dbReference>
<dbReference type="InterPro" id="IPR036900">
    <property type="entry name" value="A-D-PHexomutase_C_sf"/>
</dbReference>
<feature type="domain" description="Alpha-D-phosphohexomutase alpha/beta/alpha" evidence="8">
    <location>
        <begin position="4"/>
        <end position="134"/>
    </location>
</feature>
<gene>
    <name evidence="11" type="primary">algC_1</name>
    <name evidence="11" type="ORF">Pan265_23570</name>
</gene>
<keyword evidence="6 11" id="KW-0413">Isomerase</keyword>
<dbReference type="GO" id="GO:0046872">
    <property type="term" value="F:metal ion binding"/>
    <property type="evidence" value="ECO:0007669"/>
    <property type="project" value="UniProtKB-KW"/>
</dbReference>
<keyword evidence="4" id="KW-0479">Metal-binding</keyword>
<dbReference type="EC" id="5.4.2.2" evidence="11"/>
<evidence type="ECO:0000313" key="12">
    <source>
        <dbReference type="Proteomes" id="UP000320386"/>
    </source>
</evidence>
<evidence type="ECO:0000256" key="3">
    <source>
        <dbReference type="ARBA" id="ARBA00022553"/>
    </source>
</evidence>
<dbReference type="Gene3D" id="3.40.120.10">
    <property type="entry name" value="Alpha-D-Glucose-1,6-Bisphosphate, subunit A, domain 3"/>
    <property type="match status" value="3"/>
</dbReference>
<name>A0A518BZU6_9BACT</name>
<feature type="domain" description="Alpha-D-phosphohexomutase alpha/beta/alpha" evidence="10">
    <location>
        <begin position="260"/>
        <end position="368"/>
    </location>
</feature>
<dbReference type="InterPro" id="IPR005841">
    <property type="entry name" value="Alpha-D-phosphohexomutase_SF"/>
</dbReference>
<evidence type="ECO:0000259" key="10">
    <source>
        <dbReference type="Pfam" id="PF02880"/>
    </source>
</evidence>
<sequence length="457" mass="49552">MLPKIFKAYDVRATHPDPLNEDAAYCVGFGAGQFLQKENDGPGKILVSRDMRPHSPKLAAALIHGIRASGMDVIDLGMADTSFLYFAIPHLDAVGGIQTTASHNPVQYNGFKISGKGARPIGATTGLKEIEQLASDAWGSKREATGSLEELDLWDDYRKHIHTFLPTLNRPLKLYVDASNGMAGKLVPQVFDGVENLEVIKLNFEITGSFVHDPNPLVAENMVPTQEGVRQNAAHLGACFDGDADRCMLVDEQGSIIGCDHLTAWLASHFLKQDPGSTIIYDLRSSKVVEETIKSLGGTPAKSRVGHVFMKALLRETGGVFGGELSGHFYFRDNSFADSGAILLAVALGVLAETDQPLSSIINPLKKYPQSGEINFRTEDKESVLAALKSDYAEGAVIDELDGVSIDAFENKGWWFNVRASNTEPLLRLNAEARDPEALASLLGELKPRLGEEAQGH</sequence>